<evidence type="ECO:0000313" key="3">
    <source>
        <dbReference type="EMBL" id="KAF6793747.1"/>
    </source>
</evidence>
<evidence type="ECO:0000313" key="4">
    <source>
        <dbReference type="Proteomes" id="UP000652219"/>
    </source>
</evidence>
<feature type="domain" description="Heterokaryon incompatibility" evidence="2">
    <location>
        <begin position="50"/>
        <end position="252"/>
    </location>
</feature>
<feature type="region of interest" description="Disordered" evidence="1">
    <location>
        <begin position="77"/>
        <end position="97"/>
    </location>
</feature>
<gene>
    <name evidence="3" type="ORF">CSOJ01_13850</name>
</gene>
<dbReference type="PANTHER" id="PTHR24148">
    <property type="entry name" value="ANKYRIN REPEAT DOMAIN-CONTAINING PROTEIN 39 HOMOLOG-RELATED"/>
    <property type="match status" value="1"/>
</dbReference>
<dbReference type="Pfam" id="PF06985">
    <property type="entry name" value="HET"/>
    <property type="match status" value="1"/>
</dbReference>
<dbReference type="EMBL" id="WIGN01000425">
    <property type="protein sequence ID" value="KAF6793747.1"/>
    <property type="molecule type" value="Genomic_DNA"/>
</dbReference>
<keyword evidence="4" id="KW-1185">Reference proteome</keyword>
<organism evidence="3 4">
    <name type="scientific">Colletotrichum sojae</name>
    <dbReference type="NCBI Taxonomy" id="2175907"/>
    <lineage>
        <taxon>Eukaryota</taxon>
        <taxon>Fungi</taxon>
        <taxon>Dikarya</taxon>
        <taxon>Ascomycota</taxon>
        <taxon>Pezizomycotina</taxon>
        <taxon>Sordariomycetes</taxon>
        <taxon>Hypocreomycetidae</taxon>
        <taxon>Glomerellales</taxon>
        <taxon>Glomerellaceae</taxon>
        <taxon>Colletotrichum</taxon>
        <taxon>Colletotrichum orchidearum species complex</taxon>
    </lineage>
</organism>
<accession>A0A8H6IS09</accession>
<name>A0A8H6IS09_9PEZI</name>
<evidence type="ECO:0000259" key="2">
    <source>
        <dbReference type="Pfam" id="PF06985"/>
    </source>
</evidence>
<sequence>MRDYEYVPLSDPANWIRLFKLLPIRDDDGRTLRGELITCRRDEAPPYSPVSYTWGQQNASSTLLLRDWGDANCGCDGSGSANKPSPGDVPQPTPSTDTCSILTSRPTQIDVPTPDLECKHTIWRRFPIRPNLEALLRRFSRLSEPKVFWVDAICIDQGNNHEKGHQVRNMDKIYKGRDLLIWLGEPTANSDLAIDLTEAFAGGWGPDVSNTPEKLQALRNFFDTSLRHSPSWKTFVDLIRRPWFTRRWIVQEFVLSNHKYAFIGDREFCFRPVIGLCLHFQRLPGLAHGEEQMTTCTEADHTSGTGMHRFPAPILNSVDNLSRLFSIFDAVAREDLAALTLERLLDSFGPFESFDPRDGIYAFLSMASDLRGTEWTPDCSEDNTVSKVYAKAASHILNTTNCMDIICRAFLVDSVQGVGQAGHVTYNDRGLGLQMPIRAWVTLPGMKSVGGLDANGNLGERFLRAITGNRRVVDGKVCHIPDDNFNRFKQAYHSKQRPAEQDPGCLADSMMFMVSNSRRFATTENLLGFVPDATRIGDRIAIFLGCSVPVVLREIPGLKVMK</sequence>
<dbReference type="AlphaFoldDB" id="A0A8H6IS09"/>
<dbReference type="PANTHER" id="PTHR24148:SF64">
    <property type="entry name" value="HETEROKARYON INCOMPATIBILITY DOMAIN-CONTAINING PROTEIN"/>
    <property type="match status" value="1"/>
</dbReference>
<dbReference type="InterPro" id="IPR010730">
    <property type="entry name" value="HET"/>
</dbReference>
<dbReference type="Proteomes" id="UP000652219">
    <property type="component" value="Unassembled WGS sequence"/>
</dbReference>
<proteinExistence type="predicted"/>
<evidence type="ECO:0000256" key="1">
    <source>
        <dbReference type="SAM" id="MobiDB-lite"/>
    </source>
</evidence>
<protein>
    <submittedName>
        <fullName evidence="3">Ankyrin and het domain protein</fullName>
    </submittedName>
</protein>
<dbReference type="InterPro" id="IPR052895">
    <property type="entry name" value="HetReg/Transcr_Mod"/>
</dbReference>
<comment type="caution">
    <text evidence="3">The sequence shown here is derived from an EMBL/GenBank/DDBJ whole genome shotgun (WGS) entry which is preliminary data.</text>
</comment>
<reference evidence="3 4" key="1">
    <citation type="journal article" date="2020" name="Phytopathology">
        <title>Genome Sequence Resources of Colletotrichum truncatum, C. plurivorum, C. musicola, and C. sojae: Four Species Pathogenic to Soybean (Glycine max).</title>
        <authorList>
            <person name="Rogerio F."/>
            <person name="Boufleur T.R."/>
            <person name="Ciampi-Guillardi M."/>
            <person name="Sukno S.A."/>
            <person name="Thon M.R."/>
            <person name="Massola Junior N.S."/>
            <person name="Baroncelli R."/>
        </authorList>
    </citation>
    <scope>NUCLEOTIDE SEQUENCE [LARGE SCALE GENOMIC DNA]</scope>
    <source>
        <strain evidence="3 4">LFN0009</strain>
    </source>
</reference>